<evidence type="ECO:0000313" key="2">
    <source>
        <dbReference type="Proteomes" id="UP000799754"/>
    </source>
</evidence>
<gene>
    <name evidence="1" type="ORF">BU25DRAFT_414891</name>
</gene>
<comment type="caution">
    <text evidence="1">The sequence shown here is derived from an EMBL/GenBank/DDBJ whole genome shotgun (WGS) entry which is preliminary data.</text>
</comment>
<dbReference type="Proteomes" id="UP000799754">
    <property type="component" value="Unassembled WGS sequence"/>
</dbReference>
<reference evidence="1" key="1">
    <citation type="journal article" date="2020" name="Stud. Mycol.">
        <title>101 Dothideomycetes genomes: a test case for predicting lifestyles and emergence of pathogens.</title>
        <authorList>
            <person name="Haridas S."/>
            <person name="Albert R."/>
            <person name="Binder M."/>
            <person name="Bloem J."/>
            <person name="Labutti K."/>
            <person name="Salamov A."/>
            <person name="Andreopoulos B."/>
            <person name="Baker S."/>
            <person name="Barry K."/>
            <person name="Bills G."/>
            <person name="Bluhm B."/>
            <person name="Cannon C."/>
            <person name="Castanera R."/>
            <person name="Culley D."/>
            <person name="Daum C."/>
            <person name="Ezra D."/>
            <person name="Gonzalez J."/>
            <person name="Henrissat B."/>
            <person name="Kuo A."/>
            <person name="Liang C."/>
            <person name="Lipzen A."/>
            <person name="Lutzoni F."/>
            <person name="Magnuson J."/>
            <person name="Mondo S."/>
            <person name="Nolan M."/>
            <person name="Ohm R."/>
            <person name="Pangilinan J."/>
            <person name="Park H.-J."/>
            <person name="Ramirez L."/>
            <person name="Alfaro M."/>
            <person name="Sun H."/>
            <person name="Tritt A."/>
            <person name="Yoshinaga Y."/>
            <person name="Zwiers L.-H."/>
            <person name="Turgeon B."/>
            <person name="Goodwin S."/>
            <person name="Spatafora J."/>
            <person name="Crous P."/>
            <person name="Grigoriev I."/>
        </authorList>
    </citation>
    <scope>NUCLEOTIDE SEQUENCE</scope>
    <source>
        <strain evidence="1">CBS 525.71</strain>
    </source>
</reference>
<organism evidence="1 2">
    <name type="scientific">Macroventuria anomochaeta</name>
    <dbReference type="NCBI Taxonomy" id="301207"/>
    <lineage>
        <taxon>Eukaryota</taxon>
        <taxon>Fungi</taxon>
        <taxon>Dikarya</taxon>
        <taxon>Ascomycota</taxon>
        <taxon>Pezizomycotina</taxon>
        <taxon>Dothideomycetes</taxon>
        <taxon>Pleosporomycetidae</taxon>
        <taxon>Pleosporales</taxon>
        <taxon>Pleosporineae</taxon>
        <taxon>Didymellaceae</taxon>
        <taxon>Macroventuria</taxon>
    </lineage>
</organism>
<proteinExistence type="predicted"/>
<evidence type="ECO:0000313" key="1">
    <source>
        <dbReference type="EMBL" id="KAF2622904.1"/>
    </source>
</evidence>
<sequence length="165" mass="18668">MRCAELSGLDVSTNANCPYEHSASTTPQLSAENRLYRRLCNVIAVCSTHICISCKNAPDPPYMCQDLKLSKPFLLNSRTTIEWLDPTNRRFLLVSIPSSDPKCHLLHPGTPFRLFQRWFNQLARVISGSRYGPIAPASLIRPRSVLASWLRFVQIGLTILWSHES</sequence>
<dbReference type="EMBL" id="MU006741">
    <property type="protein sequence ID" value="KAF2622904.1"/>
    <property type="molecule type" value="Genomic_DNA"/>
</dbReference>
<protein>
    <submittedName>
        <fullName evidence="1">Uncharacterized protein</fullName>
    </submittedName>
</protein>
<name>A0ACB6RP27_9PLEO</name>
<keyword evidence="2" id="KW-1185">Reference proteome</keyword>
<accession>A0ACB6RP27</accession>